<evidence type="ECO:0000313" key="3">
    <source>
        <dbReference type="Proteomes" id="UP000494206"/>
    </source>
</evidence>
<evidence type="ECO:0000259" key="1">
    <source>
        <dbReference type="PROSITE" id="PS50144"/>
    </source>
</evidence>
<proteinExistence type="predicted"/>
<dbReference type="Proteomes" id="UP000494206">
    <property type="component" value="Unassembled WGS sequence"/>
</dbReference>
<organism evidence="2 3">
    <name type="scientific">Caenorhabditis bovis</name>
    <dbReference type="NCBI Taxonomy" id="2654633"/>
    <lineage>
        <taxon>Eukaryota</taxon>
        <taxon>Metazoa</taxon>
        <taxon>Ecdysozoa</taxon>
        <taxon>Nematoda</taxon>
        <taxon>Chromadorea</taxon>
        <taxon>Rhabditida</taxon>
        <taxon>Rhabditina</taxon>
        <taxon>Rhabditomorpha</taxon>
        <taxon>Rhabditoidea</taxon>
        <taxon>Rhabditidae</taxon>
        <taxon>Peloderinae</taxon>
        <taxon>Caenorhabditis</taxon>
    </lineage>
</organism>
<dbReference type="InterPro" id="IPR008974">
    <property type="entry name" value="TRAF-like"/>
</dbReference>
<sequence>MGETDKIINWKIRNVSQLIPRESSSPIKIIGDHLWRLTACTGNVEKSDDEKCLATHAHCFSFSKDDAWFCDAEIEYRILFQCLSKRTAVPKSHTFTHRYDAHHSNFGFPNIIRWSELMNPDNGYVLNDSIIIQAKIRYLDDYFVIPMIGTELVEQTIQWRLPNISQLSTTYRELPMQYICNNDNIPWFVKANSECSDRTDHENYLTTFVIVNEDSASDSWSCQVYFEIRLLFQKLISDDDAPIMHSREAKLSASCTHTGIVKFIEMSELLDPKNGYILNDSVILKIHLILLKTNGF</sequence>
<dbReference type="SUPFAM" id="SSF49599">
    <property type="entry name" value="TRAF domain-like"/>
    <property type="match status" value="2"/>
</dbReference>
<dbReference type="CDD" id="cd00121">
    <property type="entry name" value="MATH"/>
    <property type="match status" value="1"/>
</dbReference>
<protein>
    <recommendedName>
        <fullName evidence="1">MATH domain-containing protein</fullName>
    </recommendedName>
</protein>
<accession>A0A8S1ESY8</accession>
<feature type="domain" description="MATH" evidence="1">
    <location>
        <begin position="154"/>
        <end position="288"/>
    </location>
</feature>
<dbReference type="PANTHER" id="PTHR47022">
    <property type="entry name" value="BTB AND MATH DOMAIN-CONTAINING PROTEIN 36-RELATED"/>
    <property type="match status" value="1"/>
</dbReference>
<dbReference type="Gene3D" id="2.60.210.10">
    <property type="entry name" value="Apoptosis, Tumor Necrosis Factor Receptor Associated Protein 2, Chain A"/>
    <property type="match status" value="2"/>
</dbReference>
<dbReference type="PROSITE" id="PS50144">
    <property type="entry name" value="MATH"/>
    <property type="match status" value="2"/>
</dbReference>
<dbReference type="InterPro" id="IPR002083">
    <property type="entry name" value="MATH/TRAF_dom"/>
</dbReference>
<dbReference type="AlphaFoldDB" id="A0A8S1ESY8"/>
<comment type="caution">
    <text evidence="2">The sequence shown here is derived from an EMBL/GenBank/DDBJ whole genome shotgun (WGS) entry which is preliminary data.</text>
</comment>
<reference evidence="2 3" key="1">
    <citation type="submission" date="2020-04" db="EMBL/GenBank/DDBJ databases">
        <authorList>
            <person name="Laetsch R D."/>
            <person name="Stevens L."/>
            <person name="Kumar S."/>
            <person name="Blaxter L. M."/>
        </authorList>
    </citation>
    <scope>NUCLEOTIDE SEQUENCE [LARGE SCALE GENOMIC DNA]</scope>
</reference>
<feature type="domain" description="MATH" evidence="1">
    <location>
        <begin position="5"/>
        <end position="136"/>
    </location>
</feature>
<evidence type="ECO:0000313" key="2">
    <source>
        <dbReference type="EMBL" id="CAB3403178.1"/>
    </source>
</evidence>
<dbReference type="Pfam" id="PF22486">
    <property type="entry name" value="MATH_2"/>
    <property type="match status" value="2"/>
</dbReference>
<keyword evidence="3" id="KW-1185">Reference proteome</keyword>
<name>A0A8S1ESY8_9PELO</name>
<dbReference type="EMBL" id="CADEPM010000003">
    <property type="protein sequence ID" value="CAB3403178.1"/>
    <property type="molecule type" value="Genomic_DNA"/>
</dbReference>
<gene>
    <name evidence="2" type="ORF">CBOVIS_LOCUS5684</name>
</gene>
<dbReference type="OrthoDB" id="5876426at2759"/>
<dbReference type="PANTHER" id="PTHR47022:SF1">
    <property type="entry name" value="BTB AND MATH DOMAIN-CONTAINING PROTEIN 36-RELATED"/>
    <property type="match status" value="1"/>
</dbReference>